<accession>A0A0K2UIP8</accession>
<reference evidence="1" key="1">
    <citation type="submission" date="2014-05" db="EMBL/GenBank/DDBJ databases">
        <authorList>
            <person name="Chronopoulou M."/>
        </authorList>
    </citation>
    <scope>NUCLEOTIDE SEQUENCE</scope>
    <source>
        <tissue evidence="1">Whole organism</tissue>
    </source>
</reference>
<organism evidence="1">
    <name type="scientific">Lepeophtheirus salmonis</name>
    <name type="common">Salmon louse</name>
    <name type="synonym">Caligus salmonis</name>
    <dbReference type="NCBI Taxonomy" id="72036"/>
    <lineage>
        <taxon>Eukaryota</taxon>
        <taxon>Metazoa</taxon>
        <taxon>Ecdysozoa</taxon>
        <taxon>Arthropoda</taxon>
        <taxon>Crustacea</taxon>
        <taxon>Multicrustacea</taxon>
        <taxon>Hexanauplia</taxon>
        <taxon>Copepoda</taxon>
        <taxon>Siphonostomatoida</taxon>
        <taxon>Caligidae</taxon>
        <taxon>Lepeophtheirus</taxon>
    </lineage>
</organism>
<proteinExistence type="predicted"/>
<protein>
    <submittedName>
        <fullName evidence="1">Uncharacterized protein</fullName>
    </submittedName>
</protein>
<dbReference type="EMBL" id="HACA01020544">
    <property type="protein sequence ID" value="CDW37905.1"/>
    <property type="molecule type" value="Transcribed_RNA"/>
</dbReference>
<sequence>MGEKGNLATTFPSKSELNMESKEVKAKPMPSMDFILTSIRSRFVFLSFSSSLSNLRFLEEEFRSRVSPTSPFFFFSSRFDVFSISPFSF</sequence>
<dbReference type="AlphaFoldDB" id="A0A0K2UIP8"/>
<evidence type="ECO:0000313" key="1">
    <source>
        <dbReference type="EMBL" id="CDW37905.1"/>
    </source>
</evidence>
<name>A0A0K2UIP8_LEPSM</name>